<dbReference type="InterPro" id="IPR045893">
    <property type="entry name" value="FREE1"/>
</dbReference>
<reference evidence="7 8" key="1">
    <citation type="journal article" date="2023" name="BMC Biotechnol.">
        <title>Vitis rotundifolia cv Carlos genome sequencing.</title>
        <authorList>
            <person name="Huff M."/>
            <person name="Hulse-Kemp A."/>
            <person name="Scheffler B."/>
            <person name="Youngblood R."/>
            <person name="Simpson S."/>
            <person name="Babiker E."/>
            <person name="Staton M."/>
        </authorList>
    </citation>
    <scope>NUCLEOTIDE SEQUENCE [LARGE SCALE GENOMIC DNA]</scope>
    <source>
        <tissue evidence="7">Leaf</tissue>
    </source>
</reference>
<dbReference type="FunFam" id="3.30.40.10:FF:000312">
    <property type="entry name" value="Zinc finger, FYVE-type, endofin"/>
    <property type="match status" value="1"/>
</dbReference>
<keyword evidence="8" id="KW-1185">Reference proteome</keyword>
<keyword evidence="1" id="KW-0479">Metal-binding</keyword>
<keyword evidence="2 4" id="KW-0863">Zinc-finger</keyword>
<accession>A0AA39AB46</accession>
<evidence type="ECO:0000256" key="2">
    <source>
        <dbReference type="ARBA" id="ARBA00022771"/>
    </source>
</evidence>
<gene>
    <name evidence="7" type="ORF">PVL29_005178</name>
</gene>
<dbReference type="EMBL" id="JARBHA010000004">
    <property type="protein sequence ID" value="KAJ9703790.1"/>
    <property type="molecule type" value="Genomic_DNA"/>
</dbReference>
<proteinExistence type="predicted"/>
<evidence type="ECO:0000256" key="4">
    <source>
        <dbReference type="PROSITE-ProRule" id="PRU00091"/>
    </source>
</evidence>
<dbReference type="InterPro" id="IPR017455">
    <property type="entry name" value="Znf_FYVE-rel"/>
</dbReference>
<feature type="region of interest" description="Disordered" evidence="5">
    <location>
        <begin position="18"/>
        <end position="106"/>
    </location>
</feature>
<dbReference type="PROSITE" id="PS50178">
    <property type="entry name" value="ZF_FYVE"/>
    <property type="match status" value="1"/>
</dbReference>
<feature type="compositionally biased region" description="Polar residues" evidence="5">
    <location>
        <begin position="18"/>
        <end position="33"/>
    </location>
</feature>
<evidence type="ECO:0000256" key="3">
    <source>
        <dbReference type="ARBA" id="ARBA00022833"/>
    </source>
</evidence>
<dbReference type="GO" id="GO:0036258">
    <property type="term" value="P:multivesicular body assembly"/>
    <property type="evidence" value="ECO:0007669"/>
    <property type="project" value="InterPro"/>
</dbReference>
<dbReference type="PANTHER" id="PTHR46977">
    <property type="entry name" value="PROTEIN FREE1"/>
    <property type="match status" value="1"/>
</dbReference>
<evidence type="ECO:0000313" key="7">
    <source>
        <dbReference type="EMBL" id="KAJ9703790.1"/>
    </source>
</evidence>
<comment type="caution">
    <text evidence="7">The sequence shown here is derived from an EMBL/GenBank/DDBJ whole genome shotgun (WGS) entry which is preliminary data.</text>
</comment>
<dbReference type="InterPro" id="IPR013083">
    <property type="entry name" value="Znf_RING/FYVE/PHD"/>
</dbReference>
<dbReference type="Gene3D" id="3.30.40.10">
    <property type="entry name" value="Zinc/RING finger domain, C3HC4 (zinc finger)"/>
    <property type="match status" value="1"/>
</dbReference>
<dbReference type="SUPFAM" id="SSF57903">
    <property type="entry name" value="FYVE/PHD zinc finger"/>
    <property type="match status" value="1"/>
</dbReference>
<dbReference type="Proteomes" id="UP001168098">
    <property type="component" value="Unassembled WGS sequence"/>
</dbReference>
<keyword evidence="3" id="KW-0862">Zinc</keyword>
<feature type="compositionally biased region" description="Pro residues" evidence="5">
    <location>
        <begin position="65"/>
        <end position="75"/>
    </location>
</feature>
<dbReference type="SMART" id="SM00064">
    <property type="entry name" value="FYVE"/>
    <property type="match status" value="1"/>
</dbReference>
<dbReference type="Pfam" id="PF01363">
    <property type="entry name" value="FYVE"/>
    <property type="match status" value="1"/>
</dbReference>
<feature type="compositionally biased region" description="Low complexity" evidence="5">
    <location>
        <begin position="40"/>
        <end position="58"/>
    </location>
</feature>
<sequence length="524" mass="57749">MKQGDLTASYYQYYQSYFQHSDPNPTSNSSDLQASAPPFSSDYQSYSSPYSSYSQYSDNVSGHPPTAPTRPPNPNFQPSELSSQSSFSNHFQPYDQNQTSHSYDPPYPVHNSNMNSLYPGNSYSTLAGQASTLMPPNHEGGMKFDGRGGYFDESGSHAGFRSDGYGGGVYAYDGSKMEPYGGRGSGPESSMKTAFDDYGRPISLLNANVEVGSGPVNKIVKATPKIEVQNDTKSGVQKFRVKLLAEGGGQSNMDVLCQIGLDGIRMLDPASGRTLRIYPLETLTKWEVLDSSIFAFWAKSSIDIEPRRIRLQSNNYTVNVILDTLTAASVQFNEMDARNNSSDSFKVSEQYAERKRGFSDWINMMKSSNEEKDHWVPDEAVTECTACCIDFGPFMRKHHCRNCGDIFCDKCTQGRIALTADEGAQPVRVCDQCMAEVTQRLSSTSEAARRISGLQSHEDLAKKLQEEMDRKCKTSSGLKSDGSGMQMREVACPTCTVHLQVQVPTSGSETIECSVCQHPFLVTA</sequence>
<dbReference type="GO" id="GO:0043130">
    <property type="term" value="F:ubiquitin binding"/>
    <property type="evidence" value="ECO:0007669"/>
    <property type="project" value="InterPro"/>
</dbReference>
<evidence type="ECO:0000313" key="8">
    <source>
        <dbReference type="Proteomes" id="UP001168098"/>
    </source>
</evidence>
<name>A0AA39AB46_VITRO</name>
<dbReference type="GO" id="GO:0000813">
    <property type="term" value="C:ESCRT I complex"/>
    <property type="evidence" value="ECO:0007669"/>
    <property type="project" value="TreeGrafter"/>
</dbReference>
<dbReference type="GO" id="GO:0031902">
    <property type="term" value="C:late endosome membrane"/>
    <property type="evidence" value="ECO:0007669"/>
    <property type="project" value="TreeGrafter"/>
</dbReference>
<dbReference type="InterPro" id="IPR011011">
    <property type="entry name" value="Znf_FYVE_PHD"/>
</dbReference>
<dbReference type="PANTHER" id="PTHR46977:SF1">
    <property type="entry name" value="PROTEIN FREE1"/>
    <property type="match status" value="1"/>
</dbReference>
<feature type="compositionally biased region" description="Low complexity" evidence="5">
    <location>
        <begin position="76"/>
        <end position="92"/>
    </location>
</feature>
<evidence type="ECO:0000256" key="1">
    <source>
        <dbReference type="ARBA" id="ARBA00022723"/>
    </source>
</evidence>
<organism evidence="7 8">
    <name type="scientific">Vitis rotundifolia</name>
    <name type="common">Muscadine grape</name>
    <dbReference type="NCBI Taxonomy" id="103349"/>
    <lineage>
        <taxon>Eukaryota</taxon>
        <taxon>Viridiplantae</taxon>
        <taxon>Streptophyta</taxon>
        <taxon>Embryophyta</taxon>
        <taxon>Tracheophyta</taxon>
        <taxon>Spermatophyta</taxon>
        <taxon>Magnoliopsida</taxon>
        <taxon>eudicotyledons</taxon>
        <taxon>Gunneridae</taxon>
        <taxon>Pentapetalae</taxon>
        <taxon>rosids</taxon>
        <taxon>Vitales</taxon>
        <taxon>Vitaceae</taxon>
        <taxon>Viteae</taxon>
        <taxon>Vitis</taxon>
    </lineage>
</organism>
<dbReference type="InterPro" id="IPR000306">
    <property type="entry name" value="Znf_FYVE"/>
</dbReference>
<protein>
    <recommendedName>
        <fullName evidence="6">FYVE-type domain-containing protein</fullName>
    </recommendedName>
</protein>
<evidence type="ECO:0000259" key="6">
    <source>
        <dbReference type="PROSITE" id="PS50178"/>
    </source>
</evidence>
<dbReference type="AlphaFoldDB" id="A0AA39AB46"/>
<evidence type="ECO:0000256" key="5">
    <source>
        <dbReference type="SAM" id="MobiDB-lite"/>
    </source>
</evidence>
<dbReference type="GO" id="GO:0008270">
    <property type="term" value="F:zinc ion binding"/>
    <property type="evidence" value="ECO:0007669"/>
    <property type="project" value="UniProtKB-KW"/>
</dbReference>
<feature type="domain" description="FYVE-type" evidence="6">
    <location>
        <begin position="378"/>
        <end position="438"/>
    </location>
</feature>
<dbReference type="GO" id="GO:0070676">
    <property type="term" value="P:intralumenal vesicle formation"/>
    <property type="evidence" value="ECO:0007669"/>
    <property type="project" value="TreeGrafter"/>
</dbReference>